<feature type="transmembrane region" description="Helical" evidence="6">
    <location>
        <begin position="172"/>
        <end position="191"/>
    </location>
</feature>
<feature type="transmembrane region" description="Helical" evidence="6">
    <location>
        <begin position="51"/>
        <end position="71"/>
    </location>
</feature>
<dbReference type="Pfam" id="PF13520">
    <property type="entry name" value="AA_permease_2"/>
    <property type="match status" value="1"/>
</dbReference>
<protein>
    <submittedName>
        <fullName evidence="7">BA75_00011T0</fullName>
    </submittedName>
</protein>
<reference evidence="7 8" key="1">
    <citation type="submission" date="2016-02" db="EMBL/GenBank/DDBJ databases">
        <title>Comparative genomic and transcriptomic foundation for Pichia pastoris.</title>
        <authorList>
            <person name="Love K.R."/>
            <person name="Shah K.A."/>
            <person name="Whittaker C.A."/>
            <person name="Wu J."/>
            <person name="Bartlett M.C."/>
            <person name="Ma D."/>
            <person name="Leeson R.L."/>
            <person name="Priest M."/>
            <person name="Young S.K."/>
            <person name="Love J.C."/>
        </authorList>
    </citation>
    <scope>NUCLEOTIDE SEQUENCE [LARGE SCALE GENOMIC DNA]</scope>
    <source>
        <strain evidence="7 8">ATCC 28485</strain>
    </source>
</reference>
<feature type="transmembrane region" description="Helical" evidence="6">
    <location>
        <begin position="198"/>
        <end position="226"/>
    </location>
</feature>
<comment type="subcellular location">
    <subcellularLocation>
        <location evidence="1">Membrane</location>
        <topology evidence="1">Multi-pass membrane protein</topology>
    </subcellularLocation>
</comment>
<dbReference type="PANTHER" id="PTHR11785:SF498">
    <property type="entry name" value="HIGH-AFFINITY METHIONINE PERMEASE"/>
    <property type="match status" value="1"/>
</dbReference>
<feature type="transmembrane region" description="Helical" evidence="6">
    <location>
        <begin position="339"/>
        <end position="360"/>
    </location>
</feature>
<evidence type="ECO:0000313" key="8">
    <source>
        <dbReference type="Proteomes" id="UP000094565"/>
    </source>
</evidence>
<organism evidence="7 8">
    <name type="scientific">Komagataella pastoris</name>
    <name type="common">Yeast</name>
    <name type="synonym">Pichia pastoris</name>
    <dbReference type="NCBI Taxonomy" id="4922"/>
    <lineage>
        <taxon>Eukaryota</taxon>
        <taxon>Fungi</taxon>
        <taxon>Dikarya</taxon>
        <taxon>Ascomycota</taxon>
        <taxon>Saccharomycotina</taxon>
        <taxon>Pichiomycetes</taxon>
        <taxon>Pichiales</taxon>
        <taxon>Pichiaceae</taxon>
        <taxon>Komagataella</taxon>
    </lineage>
</organism>
<keyword evidence="8" id="KW-1185">Reference proteome</keyword>
<evidence type="ECO:0000256" key="5">
    <source>
        <dbReference type="SAM" id="MobiDB-lite"/>
    </source>
</evidence>
<evidence type="ECO:0000256" key="1">
    <source>
        <dbReference type="ARBA" id="ARBA00004141"/>
    </source>
</evidence>
<evidence type="ECO:0000256" key="6">
    <source>
        <dbReference type="SAM" id="Phobius"/>
    </source>
</evidence>
<dbReference type="Gene3D" id="1.20.1740.10">
    <property type="entry name" value="Amino acid/polyamine transporter I"/>
    <property type="match status" value="1"/>
</dbReference>
<evidence type="ECO:0000256" key="3">
    <source>
        <dbReference type="ARBA" id="ARBA00022989"/>
    </source>
</evidence>
<feature type="transmembrane region" description="Helical" evidence="6">
    <location>
        <begin position="381"/>
        <end position="402"/>
    </location>
</feature>
<feature type="transmembrane region" description="Helical" evidence="6">
    <location>
        <begin position="140"/>
        <end position="160"/>
    </location>
</feature>
<accession>A0A1B2J865</accession>
<feature type="transmembrane region" description="Helical" evidence="6">
    <location>
        <begin position="414"/>
        <end position="433"/>
    </location>
</feature>
<feature type="compositionally biased region" description="Basic and acidic residues" evidence="5">
    <location>
        <begin position="25"/>
        <end position="34"/>
    </location>
</feature>
<dbReference type="OrthoDB" id="5982228at2759"/>
<dbReference type="GO" id="GO:0016020">
    <property type="term" value="C:membrane"/>
    <property type="evidence" value="ECO:0007669"/>
    <property type="project" value="UniProtKB-SubCell"/>
</dbReference>
<gene>
    <name evidence="7" type="ORF">ATY40_BA7500011</name>
</gene>
<feature type="transmembrane region" description="Helical" evidence="6">
    <location>
        <begin position="246"/>
        <end position="265"/>
    </location>
</feature>
<dbReference type="PIRSF" id="PIRSF006060">
    <property type="entry name" value="AA_transporter"/>
    <property type="match status" value="1"/>
</dbReference>
<feature type="transmembrane region" description="Helical" evidence="6">
    <location>
        <begin position="454"/>
        <end position="472"/>
    </location>
</feature>
<dbReference type="AlphaFoldDB" id="A0A1B2J865"/>
<keyword evidence="3 6" id="KW-1133">Transmembrane helix</keyword>
<feature type="transmembrane region" description="Helical" evidence="6">
    <location>
        <begin position="484"/>
        <end position="506"/>
    </location>
</feature>
<dbReference type="PANTHER" id="PTHR11785">
    <property type="entry name" value="AMINO ACID TRANSPORTER"/>
    <property type="match status" value="1"/>
</dbReference>
<dbReference type="EMBL" id="CP014584">
    <property type="protein sequence ID" value="ANZ74095.1"/>
    <property type="molecule type" value="Genomic_DNA"/>
</dbReference>
<dbReference type="GO" id="GO:0015179">
    <property type="term" value="F:L-amino acid transmembrane transporter activity"/>
    <property type="evidence" value="ECO:0007669"/>
    <property type="project" value="TreeGrafter"/>
</dbReference>
<sequence length="568" mass="63124">MAFLTLPKNVFTRNSENSTEEFQENAEKGSSLKKENVGEQTIELDTGDRRIGLVTAAFLITNRILGAGIFATPSTILLMSGSVGTALMLWVLGMLIALSGLYVYAEFGSYPSRLLQRNGGEKNYLEYAYSRPKYLVTCMYALYILLTGGSAGICVVFGEYILRAAQVEPTEWAARGLGIASVCFAFLVNTLNVKVGIFVLNVLGTFKIVIVLLIAVTGWVALGGGIKNDEFTPTHAFSNAFQGTSPTAYGVVISLYNVIWSFMGYSNVNYNLSEVKQPIKALKYSAPIAVVSLGIIYILVNIAYFAVVPFDVMTNSGRILAADFFRIAFGTRAERACSVFIALSALGNVIAATFSQGRIVQQFGREGILPYSAFWASQKPFNSPFTGLLEHCIIIIITIVAPPAGDAYDFVLNLISYPMNIINFFVAGALLWLRYEARKGRREWIPNIKTPVPVIMFFLLSSLYLIIAPYIPPAKGQSSVYNHMPYWIHCVAAWGIFALGVLYWIIWGRVIPKFGKYRLISRDVHDTDGYWRNKFFKIPYSYEQSDEEFVAQELQKQAEKEAFPEKPV</sequence>
<keyword evidence="4 6" id="KW-0472">Membrane</keyword>
<feature type="transmembrane region" description="Helical" evidence="6">
    <location>
        <begin position="286"/>
        <end position="307"/>
    </location>
</feature>
<name>A0A1B2J865_PICPA</name>
<keyword evidence="2 6" id="KW-0812">Transmembrane</keyword>
<dbReference type="Proteomes" id="UP000094565">
    <property type="component" value="Chromosome 1"/>
</dbReference>
<evidence type="ECO:0000256" key="4">
    <source>
        <dbReference type="ARBA" id="ARBA00023136"/>
    </source>
</evidence>
<dbReference type="InterPro" id="IPR050598">
    <property type="entry name" value="AminoAcid_Transporter"/>
</dbReference>
<proteinExistence type="predicted"/>
<evidence type="ECO:0000313" key="7">
    <source>
        <dbReference type="EMBL" id="ANZ74095.1"/>
    </source>
</evidence>
<dbReference type="FunFam" id="1.20.1740.10:FF:000025">
    <property type="entry name" value="High-affinity methionine permease"/>
    <property type="match status" value="1"/>
</dbReference>
<evidence type="ECO:0000256" key="2">
    <source>
        <dbReference type="ARBA" id="ARBA00022692"/>
    </source>
</evidence>
<feature type="region of interest" description="Disordered" evidence="5">
    <location>
        <begin position="15"/>
        <end position="34"/>
    </location>
</feature>
<dbReference type="InterPro" id="IPR002293">
    <property type="entry name" value="AA/rel_permease1"/>
</dbReference>
<feature type="transmembrane region" description="Helical" evidence="6">
    <location>
        <begin position="83"/>
        <end position="105"/>
    </location>
</feature>